<sequence length="154" mass="17634">MHESRTGEFLDNNDVSYDDSDGDVDLEDDPPWKFKVILKVLGRSIGVLSDGPSMVVGHYLTVHQWRPNFDPDLAQIEKAMVWIRVHNLPVEIGVPIRIDDITLGVSPGKFARMCVKVDLTKPLLSKFKFRRRIHKIEYEGINLICFECGVYGHR</sequence>
<proteinExistence type="predicted"/>
<evidence type="ECO:0000256" key="1">
    <source>
        <dbReference type="SAM" id="MobiDB-lite"/>
    </source>
</evidence>
<evidence type="ECO:0000313" key="3">
    <source>
        <dbReference type="Proteomes" id="UP001174677"/>
    </source>
</evidence>
<reference evidence="2" key="1">
    <citation type="journal article" date="2023" name="Plant Biotechnol. J.">
        <title>Chromosome-level wild Hevea brasiliensis genome provides new tools for genomic-assisted breeding and valuable loci to elevate rubber yield.</title>
        <authorList>
            <person name="Cheng H."/>
            <person name="Song X."/>
            <person name="Hu Y."/>
            <person name="Wu T."/>
            <person name="Yang Q."/>
            <person name="An Z."/>
            <person name="Feng S."/>
            <person name="Deng Z."/>
            <person name="Wu W."/>
            <person name="Zeng X."/>
            <person name="Tu M."/>
            <person name="Wang X."/>
            <person name="Huang H."/>
        </authorList>
    </citation>
    <scope>NUCLEOTIDE SEQUENCE</scope>
    <source>
        <strain evidence="2">MT/VB/25A 57/8</strain>
    </source>
</reference>
<dbReference type="PANTHER" id="PTHR31286:SF99">
    <property type="entry name" value="DUF4283 DOMAIN-CONTAINING PROTEIN"/>
    <property type="match status" value="1"/>
</dbReference>
<organism evidence="2 3">
    <name type="scientific">Hevea brasiliensis</name>
    <name type="common">Para rubber tree</name>
    <name type="synonym">Siphonia brasiliensis</name>
    <dbReference type="NCBI Taxonomy" id="3981"/>
    <lineage>
        <taxon>Eukaryota</taxon>
        <taxon>Viridiplantae</taxon>
        <taxon>Streptophyta</taxon>
        <taxon>Embryophyta</taxon>
        <taxon>Tracheophyta</taxon>
        <taxon>Spermatophyta</taxon>
        <taxon>Magnoliopsida</taxon>
        <taxon>eudicotyledons</taxon>
        <taxon>Gunneridae</taxon>
        <taxon>Pentapetalae</taxon>
        <taxon>rosids</taxon>
        <taxon>fabids</taxon>
        <taxon>Malpighiales</taxon>
        <taxon>Euphorbiaceae</taxon>
        <taxon>Crotonoideae</taxon>
        <taxon>Micrandreae</taxon>
        <taxon>Hevea</taxon>
    </lineage>
</organism>
<protein>
    <recommendedName>
        <fullName evidence="4">DUF4283 domain-containing protein</fullName>
    </recommendedName>
</protein>
<gene>
    <name evidence="2" type="ORF">P3X46_002761</name>
</gene>
<name>A0ABQ9N6A7_HEVBR</name>
<comment type="caution">
    <text evidence="2">The sequence shown here is derived from an EMBL/GenBank/DDBJ whole genome shotgun (WGS) entry which is preliminary data.</text>
</comment>
<keyword evidence="3" id="KW-1185">Reference proteome</keyword>
<dbReference type="InterPro" id="IPR040256">
    <property type="entry name" value="At4g02000-like"/>
</dbReference>
<evidence type="ECO:0000313" key="2">
    <source>
        <dbReference type="EMBL" id="KAJ9187288.1"/>
    </source>
</evidence>
<evidence type="ECO:0008006" key="4">
    <source>
        <dbReference type="Google" id="ProtNLM"/>
    </source>
</evidence>
<dbReference type="PANTHER" id="PTHR31286">
    <property type="entry name" value="GLYCINE-RICH CELL WALL STRUCTURAL PROTEIN 1.8-LIKE"/>
    <property type="match status" value="1"/>
</dbReference>
<accession>A0ABQ9N6A7</accession>
<feature type="region of interest" description="Disordered" evidence="1">
    <location>
        <begin position="1"/>
        <end position="24"/>
    </location>
</feature>
<dbReference type="Proteomes" id="UP001174677">
    <property type="component" value="Chromosome 2"/>
</dbReference>
<dbReference type="EMBL" id="JARPOI010000002">
    <property type="protein sequence ID" value="KAJ9187288.1"/>
    <property type="molecule type" value="Genomic_DNA"/>
</dbReference>